<evidence type="ECO:0000313" key="3">
    <source>
        <dbReference type="EMBL" id="CAH2761563.1"/>
    </source>
</evidence>
<proteinExistence type="predicted"/>
<gene>
    <name evidence="3" type="primary">cobC_2</name>
    <name evidence="2" type="synonym">cobC_1</name>
    <name evidence="3" type="ORF">ERYAMS2_00771</name>
    <name evidence="2" type="ORF">ERYAMS_00477</name>
</gene>
<dbReference type="PANTHER" id="PTHR48100:SF1">
    <property type="entry name" value="HISTIDINE PHOSPHATASE FAMILY PROTEIN-RELATED"/>
    <property type="match status" value="1"/>
</dbReference>
<organism evidence="3 5">
    <name type="scientific">Erysipelothrix amsterdamensis</name>
    <dbReference type="NCBI Taxonomy" id="2929157"/>
    <lineage>
        <taxon>Bacteria</taxon>
        <taxon>Bacillati</taxon>
        <taxon>Bacillota</taxon>
        <taxon>Erysipelotrichia</taxon>
        <taxon>Erysipelotrichales</taxon>
        <taxon>Erysipelotrichaceae</taxon>
        <taxon>Erysipelothrix</taxon>
    </lineage>
</organism>
<dbReference type="RefSeq" id="WP_254007367.1">
    <property type="nucleotide sequence ID" value="NZ_OW659477.1"/>
</dbReference>
<dbReference type="PANTHER" id="PTHR48100">
    <property type="entry name" value="BROAD-SPECIFICITY PHOSPHATASE YOR283W-RELATED"/>
    <property type="match status" value="1"/>
</dbReference>
<dbReference type="EC" id="3.1.3.73" evidence="3"/>
<dbReference type="Pfam" id="PF00300">
    <property type="entry name" value="His_Phos_1"/>
    <property type="match status" value="1"/>
</dbReference>
<dbReference type="GO" id="GO:0043755">
    <property type="term" value="F:alpha-ribazole phosphatase activity"/>
    <property type="evidence" value="ECO:0007669"/>
    <property type="project" value="UniProtKB-EC"/>
</dbReference>
<keyword evidence="3" id="KW-0378">Hydrolase</keyword>
<evidence type="ECO:0000313" key="4">
    <source>
        <dbReference type="Proteomes" id="UP001154095"/>
    </source>
</evidence>
<dbReference type="InterPro" id="IPR050275">
    <property type="entry name" value="PGM_Phosphatase"/>
</dbReference>
<dbReference type="GO" id="GO:0005737">
    <property type="term" value="C:cytoplasm"/>
    <property type="evidence" value="ECO:0007669"/>
    <property type="project" value="TreeGrafter"/>
</dbReference>
<evidence type="ECO:0000313" key="2">
    <source>
        <dbReference type="EMBL" id="CAH2761562.1"/>
    </source>
</evidence>
<reference evidence="3" key="1">
    <citation type="submission" date="2022-04" db="EMBL/GenBank/DDBJ databases">
        <authorList>
            <person name="Forde T."/>
        </authorList>
    </citation>
    <scope>NUCLEOTIDE SEQUENCE</scope>
    <source>
        <strain evidence="3">A18Y016a</strain>
        <strain evidence="2">A18Y020d</strain>
    </source>
</reference>
<dbReference type="CDD" id="cd07067">
    <property type="entry name" value="HP_PGM_like"/>
    <property type="match status" value="1"/>
</dbReference>
<dbReference type="InterPro" id="IPR013078">
    <property type="entry name" value="His_Pase_superF_clade-1"/>
</dbReference>
<dbReference type="AlphaFoldDB" id="A0AAU9VGZ7"/>
<dbReference type="Gene3D" id="3.40.50.1240">
    <property type="entry name" value="Phosphoglycerate mutase-like"/>
    <property type="match status" value="1"/>
</dbReference>
<keyword evidence="4" id="KW-1185">Reference proteome</keyword>
<name>A0AAU9VGZ7_9FIRM</name>
<dbReference type="EMBL" id="OW659477">
    <property type="protein sequence ID" value="CAH2761563.1"/>
    <property type="molecule type" value="Genomic_DNA"/>
</dbReference>
<dbReference type="EMBL" id="OW659496">
    <property type="protein sequence ID" value="CAH2761562.1"/>
    <property type="molecule type" value="Genomic_DNA"/>
</dbReference>
<dbReference type="SMART" id="SM00855">
    <property type="entry name" value="PGAM"/>
    <property type="match status" value="1"/>
</dbReference>
<accession>A0AAU9VGZ7</accession>
<sequence length="209" mass="24253">MKTTIYLIRHGKTLWNQEHRMQGSKNSPLTAEGKQQAMFLQKRLESIDFDEVIVSTSERAQETASLVFPQTPIRLEPGIREIEMGVWEGQVHQDVKKQYSDQWHAFFNDPLRYTPVGPGERFEDVHNRIVPVVKTLTTQYVGKTIALVSHRITLKVLTNYFMNHNLTSIITQEDFDSTSLTKIVLDEDGTHLIYRNDTSHYQLKNLPRL</sequence>
<dbReference type="Proteomes" id="UP001154111">
    <property type="component" value="Chromosome"/>
</dbReference>
<evidence type="ECO:0000313" key="5">
    <source>
        <dbReference type="Proteomes" id="UP001154111"/>
    </source>
</evidence>
<feature type="binding site" evidence="1">
    <location>
        <position position="59"/>
    </location>
    <ligand>
        <name>substrate</name>
    </ligand>
</feature>
<dbReference type="Proteomes" id="UP001154095">
    <property type="component" value="Chromosome"/>
</dbReference>
<dbReference type="SUPFAM" id="SSF53254">
    <property type="entry name" value="Phosphoglycerate mutase-like"/>
    <property type="match status" value="1"/>
</dbReference>
<protein>
    <submittedName>
        <fullName evidence="3">Histidine phosphatase family protein</fullName>
        <ecNumber evidence="3">3.1.3.73</ecNumber>
    </submittedName>
</protein>
<feature type="binding site" evidence="1">
    <location>
        <begin position="9"/>
        <end position="16"/>
    </location>
    <ligand>
        <name>substrate</name>
    </ligand>
</feature>
<evidence type="ECO:0000256" key="1">
    <source>
        <dbReference type="PIRSR" id="PIRSR613078-2"/>
    </source>
</evidence>
<dbReference type="InterPro" id="IPR029033">
    <property type="entry name" value="His_PPase_superfam"/>
</dbReference>